<evidence type="ECO:0000313" key="2">
    <source>
        <dbReference type="Proteomes" id="UP001064048"/>
    </source>
</evidence>
<dbReference type="EMBL" id="CM046103">
    <property type="protein sequence ID" value="KAI8428258.1"/>
    <property type="molecule type" value="Genomic_DNA"/>
</dbReference>
<evidence type="ECO:0000313" key="1">
    <source>
        <dbReference type="EMBL" id="KAI8428258.1"/>
    </source>
</evidence>
<keyword evidence="2" id="KW-1185">Reference proteome</keyword>
<proteinExistence type="predicted"/>
<protein>
    <submittedName>
        <fullName evidence="1">Uncharacterized protein</fullName>
    </submittedName>
</protein>
<accession>A0ACC0JWH0</accession>
<name>A0ACC0JWH0_CHOFU</name>
<gene>
    <name evidence="1" type="ORF">MSG28_002475</name>
</gene>
<organism evidence="1 2">
    <name type="scientific">Choristoneura fumiferana</name>
    <name type="common">Spruce budworm moth</name>
    <name type="synonym">Archips fumiferana</name>
    <dbReference type="NCBI Taxonomy" id="7141"/>
    <lineage>
        <taxon>Eukaryota</taxon>
        <taxon>Metazoa</taxon>
        <taxon>Ecdysozoa</taxon>
        <taxon>Arthropoda</taxon>
        <taxon>Hexapoda</taxon>
        <taxon>Insecta</taxon>
        <taxon>Pterygota</taxon>
        <taxon>Neoptera</taxon>
        <taxon>Endopterygota</taxon>
        <taxon>Lepidoptera</taxon>
        <taxon>Glossata</taxon>
        <taxon>Ditrysia</taxon>
        <taxon>Tortricoidea</taxon>
        <taxon>Tortricidae</taxon>
        <taxon>Tortricinae</taxon>
        <taxon>Choristoneura</taxon>
    </lineage>
</organism>
<dbReference type="Proteomes" id="UP001064048">
    <property type="component" value="Chromosome 3"/>
</dbReference>
<reference evidence="1 2" key="1">
    <citation type="journal article" date="2022" name="Genome Biol. Evol.">
        <title>The Spruce Budworm Genome: Reconstructing the Evolutionary History of Antifreeze Proteins.</title>
        <authorList>
            <person name="Beliveau C."/>
            <person name="Gagne P."/>
            <person name="Picq S."/>
            <person name="Vernygora O."/>
            <person name="Keeling C.I."/>
            <person name="Pinkney K."/>
            <person name="Doucet D."/>
            <person name="Wen F."/>
            <person name="Johnston J.S."/>
            <person name="Maaroufi H."/>
            <person name="Boyle B."/>
            <person name="Laroche J."/>
            <person name="Dewar K."/>
            <person name="Juretic N."/>
            <person name="Blackburn G."/>
            <person name="Nisole A."/>
            <person name="Brunet B."/>
            <person name="Brandao M."/>
            <person name="Lumley L."/>
            <person name="Duan J."/>
            <person name="Quan G."/>
            <person name="Lucarotti C.J."/>
            <person name="Roe A.D."/>
            <person name="Sperling F.A.H."/>
            <person name="Levesque R.C."/>
            <person name="Cusson M."/>
        </authorList>
    </citation>
    <scope>NUCLEOTIDE SEQUENCE [LARGE SCALE GENOMIC DNA]</scope>
    <source>
        <strain evidence="1">Glfc:IPQL:Cfum</strain>
    </source>
</reference>
<sequence length="266" mass="29570">MAVQYIILNIPLLISIVNSVPSQNFEGYVVGGTLAKMQDFPHVALLSVECRTEYERGYYTCGSSIVNQAIVITAAHCLDNCQPKNSFVTIFVGNRQVMKGLPYLASSYKIHEEYDGERAGNDIGLVKLKKELTFAKNVRRVALMRKPPKHDHGRVAGWGFIDAENKISTEYLMQIKQALWSRAECMEEMYDAMDMPKGTICGGDVDGSSHVTEGDSGSGLVVSKFILIGVVSYRISSLSQSLAVYTDVAYFYDWVQNTAKTLYCEN</sequence>
<comment type="caution">
    <text evidence="1">The sequence shown here is derived from an EMBL/GenBank/DDBJ whole genome shotgun (WGS) entry which is preliminary data.</text>
</comment>